<dbReference type="CDD" id="cd03124">
    <property type="entry name" value="alpha_CA_prokaryotic_like"/>
    <property type="match status" value="1"/>
</dbReference>
<dbReference type="PROSITE" id="PS51144">
    <property type="entry name" value="ALPHA_CA_2"/>
    <property type="match status" value="1"/>
</dbReference>
<dbReference type="GO" id="GO:0006730">
    <property type="term" value="P:one-carbon metabolic process"/>
    <property type="evidence" value="ECO:0007669"/>
    <property type="project" value="TreeGrafter"/>
</dbReference>
<gene>
    <name evidence="2" type="ORF">MARIT_1718</name>
</gene>
<dbReference type="OrthoDB" id="5327615at2"/>
<dbReference type="Pfam" id="PF00194">
    <property type="entry name" value="Carb_anhydrase"/>
    <property type="match status" value="1"/>
</dbReference>
<dbReference type="KEGG" id="tmar:MARIT_1718"/>
<protein>
    <submittedName>
        <fullName evidence="2">Carbonic anhydrase</fullName>
        <ecNumber evidence="2">4.2.1.1</ecNumber>
    </submittedName>
</protein>
<evidence type="ECO:0000313" key="3">
    <source>
        <dbReference type="Proteomes" id="UP000231564"/>
    </source>
</evidence>
<feature type="domain" description="Alpha-carbonic anhydrase" evidence="1">
    <location>
        <begin position="39"/>
        <end position="263"/>
    </location>
</feature>
<dbReference type="GeneID" id="47723225"/>
<dbReference type="AlphaFoldDB" id="A0A2H1E9S4"/>
<dbReference type="STRING" id="1349785.GCA_000509405_02242"/>
<dbReference type="PANTHER" id="PTHR18952">
    <property type="entry name" value="CARBONIC ANHYDRASE"/>
    <property type="match status" value="1"/>
</dbReference>
<proteinExistence type="predicted"/>
<keyword evidence="2" id="KW-0456">Lyase</keyword>
<dbReference type="InterPro" id="IPR036398">
    <property type="entry name" value="CA_dom_sf"/>
</dbReference>
<dbReference type="EC" id="4.2.1.1" evidence="2"/>
<dbReference type="SUPFAM" id="SSF51069">
    <property type="entry name" value="Carbonic anhydrase"/>
    <property type="match status" value="1"/>
</dbReference>
<dbReference type="EMBL" id="LT634361">
    <property type="protein sequence ID" value="SFZ82710.1"/>
    <property type="molecule type" value="Genomic_DNA"/>
</dbReference>
<dbReference type="InterPro" id="IPR041891">
    <property type="entry name" value="Alpha_CA_prokaryot-like"/>
</dbReference>
<dbReference type="PROSITE" id="PS51257">
    <property type="entry name" value="PROKAR_LIPOPROTEIN"/>
    <property type="match status" value="1"/>
</dbReference>
<dbReference type="InterPro" id="IPR023561">
    <property type="entry name" value="Carbonic_anhydrase_a-class"/>
</dbReference>
<dbReference type="GO" id="GO:0004089">
    <property type="term" value="F:carbonate dehydratase activity"/>
    <property type="evidence" value="ECO:0007669"/>
    <property type="project" value="UniProtKB-EC"/>
</dbReference>
<dbReference type="RefSeq" id="WP_100211259.1">
    <property type="nucleotide sequence ID" value="NZ_CP138495.1"/>
</dbReference>
<dbReference type="PANTHER" id="PTHR18952:SF208">
    <property type="entry name" value="CARBONIC ANHYDRASE XA-RELATED"/>
    <property type="match status" value="1"/>
</dbReference>
<dbReference type="Proteomes" id="UP000231564">
    <property type="component" value="Chromosome MARIT"/>
</dbReference>
<organism evidence="2 3">
    <name type="scientific">Tenacibaculum maritimum NCIMB 2154</name>
    <dbReference type="NCBI Taxonomy" id="1349785"/>
    <lineage>
        <taxon>Bacteria</taxon>
        <taxon>Pseudomonadati</taxon>
        <taxon>Bacteroidota</taxon>
        <taxon>Flavobacteriia</taxon>
        <taxon>Flavobacteriales</taxon>
        <taxon>Flavobacteriaceae</taxon>
        <taxon>Tenacibaculum</taxon>
    </lineage>
</organism>
<name>A0A2H1E9S4_9FLAO</name>
<dbReference type="GO" id="GO:0008270">
    <property type="term" value="F:zinc ion binding"/>
    <property type="evidence" value="ECO:0007669"/>
    <property type="project" value="InterPro"/>
</dbReference>
<evidence type="ECO:0000313" key="2">
    <source>
        <dbReference type="EMBL" id="SFZ82710.1"/>
    </source>
</evidence>
<evidence type="ECO:0000259" key="1">
    <source>
        <dbReference type="PROSITE" id="PS51144"/>
    </source>
</evidence>
<sequence>MKIKPILIIFIFVFATSCKYDKKANTNHKQAIPTDTNSHDWGYDGNTPSKNWKKNYPDCNGKNQSPIDIISVDTKESISDKLQFDSYNKEIAIHDVINNGHSVQFNFEKGDYHTFRGTHYYLKQIHFHEPSEHTINGVRFPIAIHLVHESTDKKLLVFAVMAQEGKGSLPFDFLESYLPLKKNESKEVGKSFNLSNILPKKTAYYYYIGSLTTPPCTEGVNWIVFKAPITVSKMQIEKMHQSLPDHNYRPIQLLNGRTIEFSK</sequence>
<keyword evidence="3" id="KW-1185">Reference proteome</keyword>
<dbReference type="InterPro" id="IPR001148">
    <property type="entry name" value="CA_dom"/>
</dbReference>
<dbReference type="Gene3D" id="3.10.200.10">
    <property type="entry name" value="Alpha carbonic anhydrase"/>
    <property type="match status" value="1"/>
</dbReference>
<reference evidence="2 3" key="1">
    <citation type="submission" date="2016-11" db="EMBL/GenBank/DDBJ databases">
        <authorList>
            <person name="Jaros S."/>
            <person name="Januszkiewicz K."/>
            <person name="Wedrychowicz H."/>
        </authorList>
    </citation>
    <scope>NUCLEOTIDE SEQUENCE [LARGE SCALE GENOMIC DNA]</scope>
    <source>
        <strain evidence="2">NCIMB 2154T</strain>
    </source>
</reference>
<dbReference type="SMART" id="SM01057">
    <property type="entry name" value="Carb_anhydrase"/>
    <property type="match status" value="1"/>
</dbReference>
<accession>A0A2H1E9S4</accession>